<keyword evidence="2" id="KW-1185">Reference proteome</keyword>
<organism evidence="1 2">
    <name type="scientific">Dreissena polymorpha</name>
    <name type="common">Zebra mussel</name>
    <name type="synonym">Mytilus polymorpha</name>
    <dbReference type="NCBI Taxonomy" id="45954"/>
    <lineage>
        <taxon>Eukaryota</taxon>
        <taxon>Metazoa</taxon>
        <taxon>Spiralia</taxon>
        <taxon>Lophotrochozoa</taxon>
        <taxon>Mollusca</taxon>
        <taxon>Bivalvia</taxon>
        <taxon>Autobranchia</taxon>
        <taxon>Heteroconchia</taxon>
        <taxon>Euheterodonta</taxon>
        <taxon>Imparidentia</taxon>
        <taxon>Neoheterodontei</taxon>
        <taxon>Myida</taxon>
        <taxon>Dreissenoidea</taxon>
        <taxon>Dreissenidae</taxon>
        <taxon>Dreissena</taxon>
    </lineage>
</organism>
<dbReference type="Proteomes" id="UP000828390">
    <property type="component" value="Unassembled WGS sequence"/>
</dbReference>
<name>A0A9D4NEJ8_DREPO</name>
<dbReference type="AlphaFoldDB" id="A0A9D4NEJ8"/>
<protein>
    <submittedName>
        <fullName evidence="1">Uncharacterized protein</fullName>
    </submittedName>
</protein>
<sequence>MFQGPDTLATACLAFAWPTQKPLNSSDPIHSSFCLVAIIVKILSSGRGFEPTTSRVVVRHFNHVAKELAQQQGCWK</sequence>
<reference evidence="1" key="2">
    <citation type="submission" date="2020-11" db="EMBL/GenBank/DDBJ databases">
        <authorList>
            <person name="McCartney M.A."/>
            <person name="Auch B."/>
            <person name="Kono T."/>
            <person name="Mallez S."/>
            <person name="Becker A."/>
            <person name="Gohl D.M."/>
            <person name="Silverstein K.A.T."/>
            <person name="Koren S."/>
            <person name="Bechman K.B."/>
            <person name="Herman A."/>
            <person name="Abrahante J.E."/>
            <person name="Garbe J."/>
        </authorList>
    </citation>
    <scope>NUCLEOTIDE SEQUENCE</scope>
    <source>
        <strain evidence="1">Duluth1</strain>
        <tissue evidence="1">Whole animal</tissue>
    </source>
</reference>
<evidence type="ECO:0000313" key="1">
    <source>
        <dbReference type="EMBL" id="KAH3892960.1"/>
    </source>
</evidence>
<reference evidence="1" key="1">
    <citation type="journal article" date="2019" name="bioRxiv">
        <title>The Genome of the Zebra Mussel, Dreissena polymorpha: A Resource for Invasive Species Research.</title>
        <authorList>
            <person name="McCartney M.A."/>
            <person name="Auch B."/>
            <person name="Kono T."/>
            <person name="Mallez S."/>
            <person name="Zhang Y."/>
            <person name="Obille A."/>
            <person name="Becker A."/>
            <person name="Abrahante J.E."/>
            <person name="Garbe J."/>
            <person name="Badalamenti J.P."/>
            <person name="Herman A."/>
            <person name="Mangelson H."/>
            <person name="Liachko I."/>
            <person name="Sullivan S."/>
            <person name="Sone E.D."/>
            <person name="Koren S."/>
            <person name="Silverstein K.A.T."/>
            <person name="Beckman K.B."/>
            <person name="Gohl D.M."/>
        </authorList>
    </citation>
    <scope>NUCLEOTIDE SEQUENCE</scope>
    <source>
        <strain evidence="1">Duluth1</strain>
        <tissue evidence="1">Whole animal</tissue>
    </source>
</reference>
<gene>
    <name evidence="1" type="ORF">DPMN_017096</name>
</gene>
<dbReference type="EMBL" id="JAIWYP010000001">
    <property type="protein sequence ID" value="KAH3892960.1"/>
    <property type="molecule type" value="Genomic_DNA"/>
</dbReference>
<accession>A0A9D4NEJ8</accession>
<proteinExistence type="predicted"/>
<comment type="caution">
    <text evidence="1">The sequence shown here is derived from an EMBL/GenBank/DDBJ whole genome shotgun (WGS) entry which is preliminary data.</text>
</comment>
<evidence type="ECO:0000313" key="2">
    <source>
        <dbReference type="Proteomes" id="UP000828390"/>
    </source>
</evidence>